<accession>A0A937X275</accession>
<comment type="caution">
    <text evidence="1">The sequence shown here is derived from an EMBL/GenBank/DDBJ whole genome shotgun (WGS) entry which is preliminary data.</text>
</comment>
<dbReference type="InterPro" id="IPR016181">
    <property type="entry name" value="Acyl_CoA_acyltransferase"/>
</dbReference>
<evidence type="ECO:0008006" key="3">
    <source>
        <dbReference type="Google" id="ProtNLM"/>
    </source>
</evidence>
<sequence length="370" mass="41569">MYQVVGFDREPARVADFLALPWRLYRDDPRWIPPFRASAEAAATNMHPLGNLLIQRNFLLLRQGAIVARASAVCNPAVQVDGGPLGSVGNFEADDDPDAARSIVEACFEWLHERGCKTAWGPMNGSMWLPYRFMTVGFDDMPFYGEPYNKPYYPELFAYAGFTPLKKWTSVFTEGEAIASMVEKTRPRYEAALECGYRFRQVDYRRFEADLLELRRLISDSFAGFAGFHPIDEQTFLALYGDMKAIALPELVQFLLRPDGEIVGYLCMLPDYPRAIRAMRGKTDLLAKLRFLLARGRPTAYIALYLGITAAEQARRSGAGGALAYKGCYLGHRDSAVLVSALMAEGSYARAWSRGQQATVHEYALYQKVL</sequence>
<dbReference type="SUPFAM" id="SSF55729">
    <property type="entry name" value="Acyl-CoA N-acyltransferases (Nat)"/>
    <property type="match status" value="1"/>
</dbReference>
<reference evidence="1 2" key="1">
    <citation type="submission" date="2019-03" db="EMBL/GenBank/DDBJ databases">
        <title>Lake Tanganyika Metagenome-Assembled Genomes (MAGs).</title>
        <authorList>
            <person name="Tran P."/>
        </authorList>
    </citation>
    <scope>NUCLEOTIDE SEQUENCE [LARGE SCALE GENOMIC DNA]</scope>
    <source>
        <strain evidence="1">K_DeepCast_65m_m2_236</strain>
    </source>
</reference>
<evidence type="ECO:0000313" key="2">
    <source>
        <dbReference type="Proteomes" id="UP000703893"/>
    </source>
</evidence>
<dbReference type="Proteomes" id="UP000703893">
    <property type="component" value="Unassembled WGS sequence"/>
</dbReference>
<dbReference type="AlphaFoldDB" id="A0A937X275"/>
<organism evidence="1 2">
    <name type="scientific">Candidatus Tanganyikabacteria bacterium</name>
    <dbReference type="NCBI Taxonomy" id="2961651"/>
    <lineage>
        <taxon>Bacteria</taxon>
        <taxon>Bacillati</taxon>
        <taxon>Candidatus Sericytochromatia</taxon>
        <taxon>Candidatus Tanganyikabacteria</taxon>
    </lineage>
</organism>
<dbReference type="PANTHER" id="PTHR41368:SF1">
    <property type="entry name" value="PROTEIN YGHO"/>
    <property type="match status" value="1"/>
</dbReference>
<dbReference type="Gene3D" id="3.40.630.30">
    <property type="match status" value="1"/>
</dbReference>
<protein>
    <recommendedName>
        <fullName evidence="3">N-acetyltransferase</fullName>
    </recommendedName>
</protein>
<proteinExistence type="predicted"/>
<gene>
    <name evidence="1" type="ORF">FJZ00_05505</name>
</gene>
<name>A0A937X275_9BACT</name>
<dbReference type="EMBL" id="VGJX01000260">
    <property type="protein sequence ID" value="MBM3274584.1"/>
    <property type="molecule type" value="Genomic_DNA"/>
</dbReference>
<evidence type="ECO:0000313" key="1">
    <source>
        <dbReference type="EMBL" id="MBM3274584.1"/>
    </source>
</evidence>
<dbReference type="InterPro" id="IPR039968">
    <property type="entry name" value="BcerS-like"/>
</dbReference>
<dbReference type="PANTHER" id="PTHR41368">
    <property type="entry name" value="PROTEIN YGHO"/>
    <property type="match status" value="1"/>
</dbReference>